<evidence type="ECO:0000313" key="1">
    <source>
        <dbReference type="EMBL" id="RIE08661.1"/>
    </source>
</evidence>
<dbReference type="AlphaFoldDB" id="A0A398DBR4"/>
<dbReference type="RefSeq" id="WP_119120267.1">
    <property type="nucleotide sequence ID" value="NZ_QXIU01000195.1"/>
</dbReference>
<reference evidence="1 2" key="1">
    <citation type="submission" date="2018-09" db="EMBL/GenBank/DDBJ databases">
        <title>Discovery and Ecogenomic Context for Candidatus Cryosericales, a Global Caldiserica Order Active in Thawing Permafrost.</title>
        <authorList>
            <person name="Martinez M.A."/>
            <person name="Woodcroft B.J."/>
            <person name="Ignacio Espinoza J.C."/>
            <person name="Zayed A."/>
            <person name="Singleton C.M."/>
            <person name="Boyd J."/>
            <person name="Li Y.-F."/>
            <person name="Purvine S."/>
            <person name="Maughan H."/>
            <person name="Hodgkins S.B."/>
            <person name="Anderson D."/>
            <person name="Sederholm M."/>
            <person name="Temperton B."/>
            <person name="Saleska S.R."/>
            <person name="Tyson G.W."/>
            <person name="Rich V.I."/>
        </authorList>
    </citation>
    <scope>NUCLEOTIDE SEQUENCE [LARGE SCALE GENOMIC DNA]</scope>
    <source>
        <strain evidence="1 2">SMC5</strain>
    </source>
</reference>
<accession>A0A398DBR4</accession>
<evidence type="ECO:0000313" key="2">
    <source>
        <dbReference type="Proteomes" id="UP000266489"/>
    </source>
</evidence>
<dbReference type="OrthoDB" id="9795508at2"/>
<gene>
    <name evidence="1" type="ORF">SMC5_07850</name>
</gene>
<dbReference type="Proteomes" id="UP000266489">
    <property type="component" value="Unassembled WGS sequence"/>
</dbReference>
<name>A0A398DBR4_9BACT</name>
<protein>
    <submittedName>
        <fullName evidence="1">Uncharacterized protein</fullName>
    </submittedName>
</protein>
<proteinExistence type="predicted"/>
<sequence length="106" mass="12069">MMAQIKVTRKSYVRKDGTVVKGTTFYTKDKGKPGKTPESEKWYQHNVEMNWHKDEPAEVRRANALKAHKGDELATARTLQALANVTTDPETSELAKNDADYFFAKH</sequence>
<organism evidence="1 2">
    <name type="scientific">Candidatus Cryosericum odellii</name>
    <dbReference type="NCBI Taxonomy" id="2290917"/>
    <lineage>
        <taxon>Bacteria</taxon>
        <taxon>Pseudomonadati</taxon>
        <taxon>Caldisericota/Cryosericota group</taxon>
        <taxon>Candidatus Cryosericota</taxon>
        <taxon>Candidatus Cryosericia</taxon>
        <taxon>Candidatus Cryosericales</taxon>
        <taxon>Candidatus Cryosericaceae</taxon>
        <taxon>Candidatus Cryosericum</taxon>
    </lineage>
</organism>
<dbReference type="EMBL" id="QXIU01000195">
    <property type="protein sequence ID" value="RIE08661.1"/>
    <property type="molecule type" value="Genomic_DNA"/>
</dbReference>
<comment type="caution">
    <text evidence="1">The sequence shown here is derived from an EMBL/GenBank/DDBJ whole genome shotgun (WGS) entry which is preliminary data.</text>
</comment>